<dbReference type="EMBL" id="JAUSVY010000001">
    <property type="protein sequence ID" value="MDQ0503794.1"/>
    <property type="molecule type" value="Genomic_DNA"/>
</dbReference>
<evidence type="ECO:0000313" key="2">
    <source>
        <dbReference type="EMBL" id="MDQ0503794.1"/>
    </source>
</evidence>
<dbReference type="CDD" id="cd05271">
    <property type="entry name" value="NDUFA9_like_SDR_a"/>
    <property type="match status" value="1"/>
</dbReference>
<proteinExistence type="predicted"/>
<feature type="domain" description="NAD-dependent epimerase/dehydratase" evidence="1">
    <location>
        <begin position="16"/>
        <end position="224"/>
    </location>
</feature>
<dbReference type="PANTHER" id="PTHR12126:SF11">
    <property type="entry name" value="NADH DEHYDROGENASE [UBIQUINONE] 1 ALPHA SUBCOMPLEX SUBUNIT 9, MITOCHONDRIAL"/>
    <property type="match status" value="1"/>
</dbReference>
<organism evidence="2 3">
    <name type="scientific">Xanthobacter agilis</name>
    <dbReference type="NCBI Taxonomy" id="47492"/>
    <lineage>
        <taxon>Bacteria</taxon>
        <taxon>Pseudomonadati</taxon>
        <taxon>Pseudomonadota</taxon>
        <taxon>Alphaproteobacteria</taxon>
        <taxon>Hyphomicrobiales</taxon>
        <taxon>Xanthobacteraceae</taxon>
        <taxon>Xanthobacter</taxon>
    </lineage>
</organism>
<dbReference type="Proteomes" id="UP001241747">
    <property type="component" value="Unassembled WGS sequence"/>
</dbReference>
<dbReference type="PANTHER" id="PTHR12126">
    <property type="entry name" value="NADH-UBIQUINONE OXIDOREDUCTASE 39 KDA SUBUNIT-RELATED"/>
    <property type="match status" value="1"/>
</dbReference>
<dbReference type="InterPro" id="IPR051207">
    <property type="entry name" value="ComplexI_NDUFA9_subunit"/>
</dbReference>
<comment type="caution">
    <text evidence="2">The sequence shown here is derived from an EMBL/GenBank/DDBJ whole genome shotgun (WGS) entry which is preliminary data.</text>
</comment>
<name>A0ABU0L9I8_XANAG</name>
<protein>
    <submittedName>
        <fullName evidence="2">NADH dehydrogenase</fullName>
    </submittedName>
</protein>
<dbReference type="SUPFAM" id="SSF51735">
    <property type="entry name" value="NAD(P)-binding Rossmann-fold domains"/>
    <property type="match status" value="1"/>
</dbReference>
<dbReference type="InterPro" id="IPR036291">
    <property type="entry name" value="NAD(P)-bd_dom_sf"/>
</dbReference>
<dbReference type="InterPro" id="IPR001509">
    <property type="entry name" value="Epimerase_deHydtase"/>
</dbReference>
<sequence>MSDVAVTDRPVNDSLVTVFGGSGFLGRHVVRALAQRGYRVRVAVRRPELAGFLQPLGYVGQVQVVQANVRFPESVERAVAGASAVVNLVGVLVESGRQRYDAVHVTGARTVANVAAKAGLPLVHVSAIGADKGSPSGYGRSKADGEEAVHAAHGAAVILRPSLVFGQEDMFFNRFAAMAQLSPVLPLIGGGVTRFQPVFVGDVALAVARAVDGKAKPGAIYELGGPEVRTFRELMELMLREIGAKKLLLPVPFGLASLIAGLTQWIPGAPLTTDQVAMLKADNVVSATAVSEERTLAGLGVMATALRVELPTYLWRFRKAGQFTQLEF</sequence>
<evidence type="ECO:0000259" key="1">
    <source>
        <dbReference type="Pfam" id="PF01370"/>
    </source>
</evidence>
<keyword evidence="3" id="KW-1185">Reference proteome</keyword>
<evidence type="ECO:0000313" key="3">
    <source>
        <dbReference type="Proteomes" id="UP001241747"/>
    </source>
</evidence>
<dbReference type="Pfam" id="PF01370">
    <property type="entry name" value="Epimerase"/>
    <property type="match status" value="1"/>
</dbReference>
<dbReference type="RefSeq" id="WP_237344888.1">
    <property type="nucleotide sequence ID" value="NZ_JABWGX010000006.1"/>
</dbReference>
<dbReference type="Gene3D" id="3.40.50.720">
    <property type="entry name" value="NAD(P)-binding Rossmann-like Domain"/>
    <property type="match status" value="1"/>
</dbReference>
<accession>A0ABU0L9I8</accession>
<gene>
    <name evidence="2" type="ORF">QOZ94_000564</name>
</gene>
<reference evidence="2 3" key="1">
    <citation type="submission" date="2023-07" db="EMBL/GenBank/DDBJ databases">
        <title>Genomic Encyclopedia of Type Strains, Phase IV (KMG-IV): sequencing the most valuable type-strain genomes for metagenomic binning, comparative biology and taxonomic classification.</title>
        <authorList>
            <person name="Goeker M."/>
        </authorList>
    </citation>
    <scope>NUCLEOTIDE SEQUENCE [LARGE SCALE GENOMIC DNA]</scope>
    <source>
        <strain evidence="2 3">DSM 3770</strain>
    </source>
</reference>